<dbReference type="GO" id="GO:0007165">
    <property type="term" value="P:signal transduction"/>
    <property type="evidence" value="ECO:0007669"/>
    <property type="project" value="TreeGrafter"/>
</dbReference>
<dbReference type="PANTHER" id="PTHR20854">
    <property type="entry name" value="INOSITOL MONOPHOSPHATASE"/>
    <property type="match status" value="1"/>
</dbReference>
<keyword evidence="1 4" id="KW-0479">Metal-binding</keyword>
<dbReference type="KEGG" id="mhev:MHEL_47110"/>
<dbReference type="GO" id="GO:0008934">
    <property type="term" value="F:inositol monophosphate 1-phosphatase activity"/>
    <property type="evidence" value="ECO:0007669"/>
    <property type="project" value="TreeGrafter"/>
</dbReference>
<dbReference type="GO" id="GO:0006020">
    <property type="term" value="P:inositol metabolic process"/>
    <property type="evidence" value="ECO:0007669"/>
    <property type="project" value="TreeGrafter"/>
</dbReference>
<keyword evidence="6" id="KW-1185">Reference proteome</keyword>
<reference evidence="5 6" key="1">
    <citation type="journal article" date="2019" name="Emerg. Microbes Infect.">
        <title>Comprehensive subspecies identification of 175 nontuberculous mycobacteria species based on 7547 genomic profiles.</title>
        <authorList>
            <person name="Matsumoto Y."/>
            <person name="Kinjo T."/>
            <person name="Motooka D."/>
            <person name="Nabeya D."/>
            <person name="Jung N."/>
            <person name="Uechi K."/>
            <person name="Horii T."/>
            <person name="Iida T."/>
            <person name="Fujita J."/>
            <person name="Nakamura S."/>
        </authorList>
    </citation>
    <scope>NUCLEOTIDE SEQUENCE [LARGE SCALE GENOMIC DNA]</scope>
    <source>
        <strain evidence="5 6">JCM 30396</strain>
    </source>
</reference>
<gene>
    <name evidence="5" type="ORF">MHEL_47110</name>
</gene>
<evidence type="ECO:0000256" key="1">
    <source>
        <dbReference type="ARBA" id="ARBA00022723"/>
    </source>
</evidence>
<dbReference type="Proteomes" id="UP000467148">
    <property type="component" value="Chromosome"/>
</dbReference>
<keyword evidence="3 4" id="KW-0460">Magnesium</keyword>
<proteinExistence type="predicted"/>
<evidence type="ECO:0000313" key="5">
    <source>
        <dbReference type="EMBL" id="BBY66468.1"/>
    </source>
</evidence>
<dbReference type="AlphaFoldDB" id="A0A7I7TBK4"/>
<comment type="cofactor">
    <cofactor evidence="4">
        <name>Mg(2+)</name>
        <dbReference type="ChEBI" id="CHEBI:18420"/>
    </cofactor>
</comment>
<sequence>MTSFASRTVTAELLDVALAAARAGARVLRDGALGAPQITVKGERGNLVTDVDVAAERAVREVLAARRPGDEVTGEELPDSASAGSALRWSIDPLDGTTNFTRGIPYYATSVGVVDGDGCWLAGAVIAPELDKCYFGSLDGGAWLADSTGVRQLTGPAQDGEGARLLGMGYSYSAQIRAGQYAMTAELMAGYTDARALGSAALAVCAVAEGALDGYIETDLAEYDWAAGAVIAEAAGLRVVRPTASSPMLRIEPEPAGACEI</sequence>
<accession>A0A7I7TBK4</accession>
<feature type="binding site" evidence="4">
    <location>
        <position position="94"/>
    </location>
    <ligand>
        <name>Mg(2+)</name>
        <dbReference type="ChEBI" id="CHEBI:18420"/>
        <label>1</label>
        <note>catalytic</note>
    </ligand>
</feature>
<evidence type="ECO:0000256" key="4">
    <source>
        <dbReference type="PIRSR" id="PIRSR600760-2"/>
    </source>
</evidence>
<feature type="binding site" evidence="4">
    <location>
        <position position="92"/>
    </location>
    <ligand>
        <name>Mg(2+)</name>
        <dbReference type="ChEBI" id="CHEBI:18420"/>
        <label>1</label>
        <note>catalytic</note>
    </ligand>
</feature>
<dbReference type="InterPro" id="IPR000760">
    <property type="entry name" value="Inositol_monophosphatase-like"/>
</dbReference>
<evidence type="ECO:0000256" key="3">
    <source>
        <dbReference type="ARBA" id="ARBA00022842"/>
    </source>
</evidence>
<feature type="binding site" evidence="4">
    <location>
        <position position="95"/>
    </location>
    <ligand>
        <name>Mg(2+)</name>
        <dbReference type="ChEBI" id="CHEBI:18420"/>
        <label>1</label>
        <note>catalytic</note>
    </ligand>
</feature>
<dbReference type="GO" id="GO:0046872">
    <property type="term" value="F:metal ion binding"/>
    <property type="evidence" value="ECO:0007669"/>
    <property type="project" value="UniProtKB-KW"/>
</dbReference>
<protein>
    <submittedName>
        <fullName evidence="5">Inositol monophosphatase</fullName>
    </submittedName>
</protein>
<organism evidence="5 6">
    <name type="scientific">Mycolicibacterium helvum</name>
    <dbReference type="NCBI Taxonomy" id="1534349"/>
    <lineage>
        <taxon>Bacteria</taxon>
        <taxon>Bacillati</taxon>
        <taxon>Actinomycetota</taxon>
        <taxon>Actinomycetes</taxon>
        <taxon>Mycobacteriales</taxon>
        <taxon>Mycobacteriaceae</taxon>
        <taxon>Mycolicibacterium</taxon>
    </lineage>
</organism>
<evidence type="ECO:0000313" key="6">
    <source>
        <dbReference type="Proteomes" id="UP000467148"/>
    </source>
</evidence>
<dbReference type="Gene3D" id="3.40.190.80">
    <property type="match status" value="1"/>
</dbReference>
<dbReference type="InterPro" id="IPR020583">
    <property type="entry name" value="Inositol_monoP_metal-BS"/>
</dbReference>
<dbReference type="SUPFAM" id="SSF56655">
    <property type="entry name" value="Carbohydrate phosphatase"/>
    <property type="match status" value="1"/>
</dbReference>
<feature type="binding site" evidence="4">
    <location>
        <position position="75"/>
    </location>
    <ligand>
        <name>Mg(2+)</name>
        <dbReference type="ChEBI" id="CHEBI:18420"/>
        <label>1</label>
        <note>catalytic</note>
    </ligand>
</feature>
<dbReference type="PROSITE" id="PS00629">
    <property type="entry name" value="IMP_1"/>
    <property type="match status" value="1"/>
</dbReference>
<dbReference type="PANTHER" id="PTHR20854:SF4">
    <property type="entry name" value="INOSITOL-1-MONOPHOSPHATASE-RELATED"/>
    <property type="match status" value="1"/>
</dbReference>
<keyword evidence="2" id="KW-0378">Hydrolase</keyword>
<dbReference type="PRINTS" id="PR00377">
    <property type="entry name" value="IMPHPHTASES"/>
</dbReference>
<feature type="binding site" evidence="4">
    <location>
        <position position="224"/>
    </location>
    <ligand>
        <name>Mg(2+)</name>
        <dbReference type="ChEBI" id="CHEBI:18420"/>
        <label>1</label>
        <note>catalytic</note>
    </ligand>
</feature>
<name>A0A7I7TBK4_9MYCO</name>
<dbReference type="Pfam" id="PF00459">
    <property type="entry name" value="Inositol_P"/>
    <property type="match status" value="1"/>
</dbReference>
<dbReference type="EMBL" id="AP022596">
    <property type="protein sequence ID" value="BBY66468.1"/>
    <property type="molecule type" value="Genomic_DNA"/>
</dbReference>
<evidence type="ECO:0000256" key="2">
    <source>
        <dbReference type="ARBA" id="ARBA00022801"/>
    </source>
</evidence>
<dbReference type="Gene3D" id="3.30.540.10">
    <property type="entry name" value="Fructose-1,6-Bisphosphatase, subunit A, domain 1"/>
    <property type="match status" value="1"/>
</dbReference>